<evidence type="ECO:0000313" key="2">
    <source>
        <dbReference type="Proteomes" id="UP000469346"/>
    </source>
</evidence>
<gene>
    <name evidence="1" type="ORF">G3N55_10100</name>
</gene>
<protein>
    <submittedName>
        <fullName evidence="1">Uncharacterized protein</fullName>
    </submittedName>
</protein>
<evidence type="ECO:0000313" key="1">
    <source>
        <dbReference type="EMBL" id="NDY43190.1"/>
    </source>
</evidence>
<accession>A0A6N9TRY8</accession>
<name>A0A6N9TRY8_DISTH</name>
<dbReference type="RefSeq" id="WP_163299304.1">
    <property type="nucleotide sequence ID" value="NZ_JAAGRR010000130.1"/>
</dbReference>
<sequence>MSLVGSHKASPKPPICDVTRDRRIRLNARKEYYENKIRTLMDLSLPTKLVCLACWDAPVEREDLTTERGKRRFIKKCLKFYQKKLKEMEREARRL</sequence>
<dbReference type="AlphaFoldDB" id="A0A6N9TRY8"/>
<dbReference type="EMBL" id="JAAGRR010000130">
    <property type="protein sequence ID" value="NDY43190.1"/>
    <property type="molecule type" value="Genomic_DNA"/>
</dbReference>
<dbReference type="Proteomes" id="UP000469346">
    <property type="component" value="Unassembled WGS sequence"/>
</dbReference>
<keyword evidence="2" id="KW-1185">Reference proteome</keyword>
<proteinExistence type="predicted"/>
<organism evidence="1 2">
    <name type="scientific">Dissulfurirhabdus thermomarina</name>
    <dbReference type="NCBI Taxonomy" id="1765737"/>
    <lineage>
        <taxon>Bacteria</taxon>
        <taxon>Deltaproteobacteria</taxon>
        <taxon>Dissulfurirhabdaceae</taxon>
        <taxon>Dissulfurirhabdus</taxon>
    </lineage>
</organism>
<reference evidence="1 2" key="1">
    <citation type="submission" date="2020-02" db="EMBL/GenBank/DDBJ databases">
        <title>Comparative genomics of sulfur disproportionating microorganisms.</title>
        <authorList>
            <person name="Ward L.M."/>
            <person name="Bertran E."/>
            <person name="Johnston D.T."/>
        </authorList>
    </citation>
    <scope>NUCLEOTIDE SEQUENCE [LARGE SCALE GENOMIC DNA]</scope>
    <source>
        <strain evidence="1 2">DSM 100025</strain>
    </source>
</reference>
<comment type="caution">
    <text evidence="1">The sequence shown here is derived from an EMBL/GenBank/DDBJ whole genome shotgun (WGS) entry which is preliminary data.</text>
</comment>